<dbReference type="GO" id="GO:0071770">
    <property type="term" value="P:DIM/DIP cell wall layer assembly"/>
    <property type="evidence" value="ECO:0007669"/>
    <property type="project" value="TreeGrafter"/>
</dbReference>
<dbReference type="SUPFAM" id="SSF53335">
    <property type="entry name" value="S-adenosyl-L-methionine-dependent methyltransferases"/>
    <property type="match status" value="1"/>
</dbReference>
<dbReference type="AlphaFoldDB" id="A0A1G2HS99"/>
<accession>A0A1G2HS99</accession>
<dbReference type="GO" id="GO:0032259">
    <property type="term" value="P:methylation"/>
    <property type="evidence" value="ECO:0007669"/>
    <property type="project" value="UniProtKB-KW"/>
</dbReference>
<keyword evidence="1" id="KW-0489">Methyltransferase</keyword>
<organism evidence="3 4">
    <name type="scientific">Candidatus Staskawiczbacteria bacterium RIFCSPHIGHO2_01_FULL_41_41</name>
    <dbReference type="NCBI Taxonomy" id="1802203"/>
    <lineage>
        <taxon>Bacteria</taxon>
        <taxon>Candidatus Staskawicziibacteriota</taxon>
    </lineage>
</organism>
<evidence type="ECO:0008006" key="5">
    <source>
        <dbReference type="Google" id="ProtNLM"/>
    </source>
</evidence>
<protein>
    <recommendedName>
        <fullName evidence="5">Methyltransferase</fullName>
    </recommendedName>
</protein>
<evidence type="ECO:0000313" key="4">
    <source>
        <dbReference type="Proteomes" id="UP000178774"/>
    </source>
</evidence>
<comment type="caution">
    <text evidence="3">The sequence shown here is derived from an EMBL/GenBank/DDBJ whole genome shotgun (WGS) entry which is preliminary data.</text>
</comment>
<sequence>MLDFEKIKSIEGWLTKNEALFLFENAKKVAAKNAIVEIGSWKGRSTTCLCIGSQYGKNAKVYAIDPHVGSSEHQRQFGKVDTFEDFLKNIHSYGVAEVVEPIRDSSLNVAKVFDKQVGFIFIDGAHEYEAVKNDFESWFPKLSNGGVVAFHDAWWFGGVRFLTYLLLMTSNNVKNPKAADTIISFEKAPHNHFIDRFYNALFIPYHFFISGFWGSIKMYLFGIAKSPQ</sequence>
<dbReference type="Proteomes" id="UP000178774">
    <property type="component" value="Unassembled WGS sequence"/>
</dbReference>
<name>A0A1G2HS99_9BACT</name>
<evidence type="ECO:0000256" key="2">
    <source>
        <dbReference type="ARBA" id="ARBA00022679"/>
    </source>
</evidence>
<reference evidence="3 4" key="1">
    <citation type="journal article" date="2016" name="Nat. Commun.">
        <title>Thousands of microbial genomes shed light on interconnected biogeochemical processes in an aquifer system.</title>
        <authorList>
            <person name="Anantharaman K."/>
            <person name="Brown C.T."/>
            <person name="Hug L.A."/>
            <person name="Sharon I."/>
            <person name="Castelle C.J."/>
            <person name="Probst A.J."/>
            <person name="Thomas B.C."/>
            <person name="Singh A."/>
            <person name="Wilkins M.J."/>
            <person name="Karaoz U."/>
            <person name="Brodie E.L."/>
            <person name="Williams K.H."/>
            <person name="Hubbard S.S."/>
            <person name="Banfield J.F."/>
        </authorList>
    </citation>
    <scope>NUCLEOTIDE SEQUENCE [LARGE SCALE GENOMIC DNA]</scope>
</reference>
<evidence type="ECO:0000256" key="1">
    <source>
        <dbReference type="ARBA" id="ARBA00022603"/>
    </source>
</evidence>
<keyword evidence="2" id="KW-0808">Transferase</keyword>
<proteinExistence type="predicted"/>
<dbReference type="PANTHER" id="PTHR40048">
    <property type="entry name" value="RHAMNOSYL O-METHYLTRANSFERASE"/>
    <property type="match status" value="1"/>
</dbReference>
<dbReference type="Pfam" id="PF13578">
    <property type="entry name" value="Methyltransf_24"/>
    <property type="match status" value="1"/>
</dbReference>
<dbReference type="Gene3D" id="3.40.50.150">
    <property type="entry name" value="Vaccinia Virus protein VP39"/>
    <property type="match status" value="1"/>
</dbReference>
<dbReference type="GO" id="GO:0008168">
    <property type="term" value="F:methyltransferase activity"/>
    <property type="evidence" value="ECO:0007669"/>
    <property type="project" value="UniProtKB-KW"/>
</dbReference>
<evidence type="ECO:0000313" key="3">
    <source>
        <dbReference type="EMBL" id="OGZ65426.1"/>
    </source>
</evidence>
<dbReference type="EMBL" id="MHOP01000023">
    <property type="protein sequence ID" value="OGZ65426.1"/>
    <property type="molecule type" value="Genomic_DNA"/>
</dbReference>
<dbReference type="GO" id="GO:0005886">
    <property type="term" value="C:plasma membrane"/>
    <property type="evidence" value="ECO:0007669"/>
    <property type="project" value="TreeGrafter"/>
</dbReference>
<dbReference type="PANTHER" id="PTHR40048:SF1">
    <property type="entry name" value="RHAMNOSYL O-METHYLTRANSFERASE"/>
    <property type="match status" value="1"/>
</dbReference>
<gene>
    <name evidence="3" type="ORF">A2822_02850</name>
</gene>
<dbReference type="InterPro" id="IPR029063">
    <property type="entry name" value="SAM-dependent_MTases_sf"/>
</dbReference>